<gene>
    <name evidence="2" type="ORF">AAFF_G00292750</name>
</gene>
<accession>A0AAD7SQL2</accession>
<comment type="caution">
    <text evidence="2">The sequence shown here is derived from an EMBL/GenBank/DDBJ whole genome shotgun (WGS) entry which is preliminary data.</text>
</comment>
<dbReference type="EMBL" id="JAINUG010000041">
    <property type="protein sequence ID" value="KAJ8406999.1"/>
    <property type="molecule type" value="Genomic_DNA"/>
</dbReference>
<proteinExistence type="predicted"/>
<sequence length="138" mass="15823">MEHWNTRKFQILVEHLKFEEALLVIDSYSNSRYPYSNTMEFLTELYGPSHQLALWRISELMDGPSIRGDAHSNTPTLIHLADWLEYEVRVQEDSAQFSGGQGKECPSSRKEQPKCTKSFPKMATLWRGAAPPMGGRHP</sequence>
<organism evidence="2 3">
    <name type="scientific">Aldrovandia affinis</name>
    <dbReference type="NCBI Taxonomy" id="143900"/>
    <lineage>
        <taxon>Eukaryota</taxon>
        <taxon>Metazoa</taxon>
        <taxon>Chordata</taxon>
        <taxon>Craniata</taxon>
        <taxon>Vertebrata</taxon>
        <taxon>Euteleostomi</taxon>
        <taxon>Actinopterygii</taxon>
        <taxon>Neopterygii</taxon>
        <taxon>Teleostei</taxon>
        <taxon>Notacanthiformes</taxon>
        <taxon>Halosauridae</taxon>
        <taxon>Aldrovandia</taxon>
    </lineage>
</organism>
<name>A0AAD7SQL2_9TELE</name>
<keyword evidence="3" id="KW-1185">Reference proteome</keyword>
<evidence type="ECO:0000313" key="2">
    <source>
        <dbReference type="EMBL" id="KAJ8406999.1"/>
    </source>
</evidence>
<dbReference type="Proteomes" id="UP001221898">
    <property type="component" value="Unassembled WGS sequence"/>
</dbReference>
<evidence type="ECO:0000313" key="3">
    <source>
        <dbReference type="Proteomes" id="UP001221898"/>
    </source>
</evidence>
<evidence type="ECO:0000256" key="1">
    <source>
        <dbReference type="SAM" id="MobiDB-lite"/>
    </source>
</evidence>
<feature type="region of interest" description="Disordered" evidence="1">
    <location>
        <begin position="95"/>
        <end position="116"/>
    </location>
</feature>
<reference evidence="2" key="1">
    <citation type="journal article" date="2023" name="Science">
        <title>Genome structures resolve the early diversification of teleost fishes.</title>
        <authorList>
            <person name="Parey E."/>
            <person name="Louis A."/>
            <person name="Montfort J."/>
            <person name="Bouchez O."/>
            <person name="Roques C."/>
            <person name="Iampietro C."/>
            <person name="Lluch J."/>
            <person name="Castinel A."/>
            <person name="Donnadieu C."/>
            <person name="Desvignes T."/>
            <person name="Floi Bucao C."/>
            <person name="Jouanno E."/>
            <person name="Wen M."/>
            <person name="Mejri S."/>
            <person name="Dirks R."/>
            <person name="Jansen H."/>
            <person name="Henkel C."/>
            <person name="Chen W.J."/>
            <person name="Zahm M."/>
            <person name="Cabau C."/>
            <person name="Klopp C."/>
            <person name="Thompson A.W."/>
            <person name="Robinson-Rechavi M."/>
            <person name="Braasch I."/>
            <person name="Lecointre G."/>
            <person name="Bobe J."/>
            <person name="Postlethwait J.H."/>
            <person name="Berthelot C."/>
            <person name="Roest Crollius H."/>
            <person name="Guiguen Y."/>
        </authorList>
    </citation>
    <scope>NUCLEOTIDE SEQUENCE</scope>
    <source>
        <strain evidence="2">NC1722</strain>
    </source>
</reference>
<dbReference type="AlphaFoldDB" id="A0AAD7SQL2"/>
<protein>
    <submittedName>
        <fullName evidence="2">Uncharacterized protein</fullName>
    </submittedName>
</protein>